<comment type="similarity">
    <text evidence="2">Belongs to the PIGH family.</text>
</comment>
<dbReference type="PANTHER" id="PTHR15231">
    <property type="entry name" value="PHOSPHATIDYLINOSITOL N-ACETYLGLUCOSAMINYLTRANSFERASE SUBUNIT H"/>
    <property type="match status" value="1"/>
</dbReference>
<dbReference type="UniPathway" id="UPA00196"/>
<dbReference type="OrthoDB" id="6256716at2759"/>
<feature type="compositionally biased region" description="Low complexity" evidence="3">
    <location>
        <begin position="197"/>
        <end position="214"/>
    </location>
</feature>
<feature type="region of interest" description="Disordered" evidence="3">
    <location>
        <begin position="192"/>
        <end position="214"/>
    </location>
</feature>
<feature type="transmembrane region" description="Helical" evidence="4">
    <location>
        <begin position="44"/>
        <end position="73"/>
    </location>
</feature>
<dbReference type="EMBL" id="LT554985">
    <property type="protein sequence ID" value="SAM09185.1"/>
    <property type="molecule type" value="Genomic_DNA"/>
</dbReference>
<keyword evidence="4" id="KW-0472">Membrane</keyword>
<accession>A0A168SYW9</accession>
<keyword evidence="4" id="KW-1133">Transmembrane helix</keyword>
<evidence type="ECO:0000313" key="6">
    <source>
        <dbReference type="EMBL" id="SAM09185.1"/>
    </source>
</evidence>
<dbReference type="Pfam" id="PF10181">
    <property type="entry name" value="PIG-H"/>
    <property type="match status" value="1"/>
</dbReference>
<dbReference type="AlphaFoldDB" id="A0A168SYW9"/>
<dbReference type="GO" id="GO:0000506">
    <property type="term" value="C:glycosylphosphatidylinositol-N-acetylglucosaminyltransferase (GPI-GnT) complex"/>
    <property type="evidence" value="ECO:0007669"/>
    <property type="project" value="InterPro"/>
</dbReference>
<dbReference type="InParanoid" id="A0A168SYW9"/>
<dbReference type="InterPro" id="IPR019328">
    <property type="entry name" value="PIGH-H_dom"/>
</dbReference>
<evidence type="ECO:0000256" key="4">
    <source>
        <dbReference type="SAM" id="Phobius"/>
    </source>
</evidence>
<name>A0A168SYW9_ABSGL</name>
<dbReference type="Proteomes" id="UP000078561">
    <property type="component" value="Unassembled WGS sequence"/>
</dbReference>
<evidence type="ECO:0000256" key="2">
    <source>
        <dbReference type="ARBA" id="ARBA00009610"/>
    </source>
</evidence>
<comment type="pathway">
    <text evidence="1">Glycolipid biosynthesis; glycosylphosphatidylinositol-anchor biosynthesis.</text>
</comment>
<feature type="domain" description="Phosphatidylinositol N-acetylglucosaminyltransferase subunit H conserved" evidence="5">
    <location>
        <begin position="104"/>
        <end position="167"/>
    </location>
</feature>
<dbReference type="PANTHER" id="PTHR15231:SF1">
    <property type="entry name" value="PHOSPHATIDYLINOSITOL N-ACETYLGLUCOSAMINYLTRANSFERASE SUBUNIT H"/>
    <property type="match status" value="1"/>
</dbReference>
<dbReference type="GO" id="GO:0006506">
    <property type="term" value="P:GPI anchor biosynthetic process"/>
    <property type="evidence" value="ECO:0007669"/>
    <property type="project" value="UniProtKB-UniPathway"/>
</dbReference>
<evidence type="ECO:0000313" key="7">
    <source>
        <dbReference type="Proteomes" id="UP000078561"/>
    </source>
</evidence>
<evidence type="ECO:0000256" key="3">
    <source>
        <dbReference type="SAM" id="MobiDB-lite"/>
    </source>
</evidence>
<keyword evidence="7" id="KW-1185">Reference proteome</keyword>
<evidence type="ECO:0000259" key="5">
    <source>
        <dbReference type="Pfam" id="PF10181"/>
    </source>
</evidence>
<dbReference type="InterPro" id="IPR044215">
    <property type="entry name" value="PIG-H"/>
</dbReference>
<sequence length="214" mass="24365">MSLCQKESTKKGYADSFTSKVLPGGHTHEYTVISQRRNIAPMDVLVLLIMAFAIWMNKTTYWLWLLPSAWLWIKLRNVKQGKRTTTGDRQGLDIIPFFFIRLESLLVMRDIGIQVKTTYWSGRTESKFINRLKIENVVINEGITLWQVKPYIAILVKDQDKMTIVFENLLPPLHPVLLETYRGTRQLLFPSSPAPSTPSSSSGSLSSSFVSTPS</sequence>
<organism evidence="6">
    <name type="scientific">Absidia glauca</name>
    <name type="common">Pin mould</name>
    <dbReference type="NCBI Taxonomy" id="4829"/>
    <lineage>
        <taxon>Eukaryota</taxon>
        <taxon>Fungi</taxon>
        <taxon>Fungi incertae sedis</taxon>
        <taxon>Mucoromycota</taxon>
        <taxon>Mucoromycotina</taxon>
        <taxon>Mucoromycetes</taxon>
        <taxon>Mucorales</taxon>
        <taxon>Cunninghamellaceae</taxon>
        <taxon>Absidia</taxon>
    </lineage>
</organism>
<reference evidence="6" key="1">
    <citation type="submission" date="2016-04" db="EMBL/GenBank/DDBJ databases">
        <authorList>
            <person name="Evans L.H."/>
            <person name="Alamgir A."/>
            <person name="Owens N."/>
            <person name="Weber N.D."/>
            <person name="Virtaneva K."/>
            <person name="Barbian K."/>
            <person name="Babar A."/>
            <person name="Rosenke K."/>
        </authorList>
    </citation>
    <scope>NUCLEOTIDE SEQUENCE [LARGE SCALE GENOMIC DNA]</scope>
    <source>
        <strain evidence="6">CBS 101.48</strain>
    </source>
</reference>
<proteinExistence type="inferred from homology"/>
<evidence type="ECO:0000256" key="1">
    <source>
        <dbReference type="ARBA" id="ARBA00004687"/>
    </source>
</evidence>
<keyword evidence="4" id="KW-0812">Transmembrane</keyword>
<gene>
    <name evidence="6" type="primary">ABSGL_14859.1 scaffold 14966</name>
</gene>
<protein>
    <recommendedName>
        <fullName evidence="5">Phosphatidylinositol N-acetylglucosaminyltransferase subunit H conserved domain-containing protein</fullName>
    </recommendedName>
</protein>
<dbReference type="STRING" id="4829.A0A168SYW9"/>